<evidence type="ECO:0000256" key="3">
    <source>
        <dbReference type="ARBA" id="ARBA00022840"/>
    </source>
</evidence>
<dbReference type="Proteomes" id="UP001168821">
    <property type="component" value="Unassembled WGS sequence"/>
</dbReference>
<evidence type="ECO:0000259" key="6">
    <source>
        <dbReference type="PROSITE" id="PS50067"/>
    </source>
</evidence>
<dbReference type="InterPro" id="IPR019821">
    <property type="entry name" value="Kinesin_motor_CS"/>
</dbReference>
<protein>
    <recommendedName>
        <fullName evidence="6">Kinesin motor domain-containing protein</fullName>
    </recommendedName>
</protein>
<dbReference type="InterPro" id="IPR036961">
    <property type="entry name" value="Kinesin_motor_dom_sf"/>
</dbReference>
<name>A0AA38HIJ1_9CUCU</name>
<dbReference type="GO" id="GO:0007019">
    <property type="term" value="P:microtubule depolymerization"/>
    <property type="evidence" value="ECO:0007669"/>
    <property type="project" value="TreeGrafter"/>
</dbReference>
<keyword evidence="8" id="KW-1185">Reference proteome</keyword>
<evidence type="ECO:0000256" key="1">
    <source>
        <dbReference type="ARBA" id="ARBA00004245"/>
    </source>
</evidence>
<feature type="non-terminal residue" evidence="7">
    <location>
        <position position="1"/>
    </location>
</feature>
<sequence>MLAAEDLFSVLKQQSYNELKVFVSLFEIYCGSLYDLLNNRKKVQAREDGKQRVVIQGLKEVQISGTSPLLKLITQGGSERSTGQTGVNVDSSRSHAILQITLKKNGVEEYGKFSFIDLAGSERAADTTEHDKQTRMEGAEINQSLLALKECIRSLDQDSKHTPFRQSKLTQ</sequence>
<comment type="similarity">
    <text evidence="5">Belongs to the TRAFAC class myosin-kinesin ATPase superfamily. Kinesin family.</text>
</comment>
<keyword evidence="3" id="KW-0067">ATP-binding</keyword>
<dbReference type="GO" id="GO:0008017">
    <property type="term" value="F:microtubule binding"/>
    <property type="evidence" value="ECO:0007669"/>
    <property type="project" value="InterPro"/>
</dbReference>
<keyword evidence="2" id="KW-0547">Nucleotide-binding</keyword>
<dbReference type="GO" id="GO:0007018">
    <property type="term" value="P:microtubule-based movement"/>
    <property type="evidence" value="ECO:0007669"/>
    <property type="project" value="InterPro"/>
</dbReference>
<dbReference type="PANTHER" id="PTHR47971:SF20">
    <property type="entry name" value="KINESIN-LIKE PROTEIN KIF24"/>
    <property type="match status" value="1"/>
</dbReference>
<comment type="caution">
    <text evidence="7">The sequence shown here is derived from an EMBL/GenBank/DDBJ whole genome shotgun (WGS) entry which is preliminary data.</text>
</comment>
<evidence type="ECO:0000256" key="4">
    <source>
        <dbReference type="ARBA" id="ARBA00023212"/>
    </source>
</evidence>
<evidence type="ECO:0000256" key="2">
    <source>
        <dbReference type="ARBA" id="ARBA00022741"/>
    </source>
</evidence>
<dbReference type="PANTHER" id="PTHR47971">
    <property type="entry name" value="KINESIN-RELATED PROTEIN 6"/>
    <property type="match status" value="1"/>
</dbReference>
<accession>A0AA38HIJ1</accession>
<dbReference type="SMART" id="SM00129">
    <property type="entry name" value="KISc"/>
    <property type="match status" value="1"/>
</dbReference>
<feature type="domain" description="Kinesin motor" evidence="6">
    <location>
        <begin position="1"/>
        <end position="171"/>
    </location>
</feature>
<dbReference type="Pfam" id="PF00225">
    <property type="entry name" value="Kinesin"/>
    <property type="match status" value="1"/>
</dbReference>
<organism evidence="7 8">
    <name type="scientific">Zophobas morio</name>
    <dbReference type="NCBI Taxonomy" id="2755281"/>
    <lineage>
        <taxon>Eukaryota</taxon>
        <taxon>Metazoa</taxon>
        <taxon>Ecdysozoa</taxon>
        <taxon>Arthropoda</taxon>
        <taxon>Hexapoda</taxon>
        <taxon>Insecta</taxon>
        <taxon>Pterygota</taxon>
        <taxon>Neoptera</taxon>
        <taxon>Endopterygota</taxon>
        <taxon>Coleoptera</taxon>
        <taxon>Polyphaga</taxon>
        <taxon>Cucujiformia</taxon>
        <taxon>Tenebrionidae</taxon>
        <taxon>Zophobas</taxon>
    </lineage>
</organism>
<dbReference type="GO" id="GO:0003777">
    <property type="term" value="F:microtubule motor activity"/>
    <property type="evidence" value="ECO:0007669"/>
    <property type="project" value="InterPro"/>
</dbReference>
<evidence type="ECO:0000256" key="5">
    <source>
        <dbReference type="PROSITE-ProRule" id="PRU00283"/>
    </source>
</evidence>
<dbReference type="InterPro" id="IPR027417">
    <property type="entry name" value="P-loop_NTPase"/>
</dbReference>
<evidence type="ECO:0000313" key="7">
    <source>
        <dbReference type="EMBL" id="KAJ3617004.1"/>
    </source>
</evidence>
<dbReference type="FunFam" id="3.40.850.10:FF:000340">
    <property type="entry name" value="Kinesin-like protein"/>
    <property type="match status" value="1"/>
</dbReference>
<dbReference type="PROSITE" id="PS50067">
    <property type="entry name" value="KINESIN_MOTOR_2"/>
    <property type="match status" value="1"/>
</dbReference>
<comment type="subcellular location">
    <subcellularLocation>
        <location evidence="1">Cytoplasm</location>
        <location evidence="1">Cytoskeleton</location>
    </subcellularLocation>
</comment>
<dbReference type="GO" id="GO:0005874">
    <property type="term" value="C:microtubule"/>
    <property type="evidence" value="ECO:0007669"/>
    <property type="project" value="TreeGrafter"/>
</dbReference>
<dbReference type="Gene3D" id="3.40.850.10">
    <property type="entry name" value="Kinesin motor domain"/>
    <property type="match status" value="1"/>
</dbReference>
<dbReference type="InterPro" id="IPR027640">
    <property type="entry name" value="Kinesin-like_fam"/>
</dbReference>
<keyword evidence="4" id="KW-0963">Cytoplasm</keyword>
<dbReference type="SUPFAM" id="SSF52540">
    <property type="entry name" value="P-loop containing nucleoside triphosphate hydrolases"/>
    <property type="match status" value="1"/>
</dbReference>
<gene>
    <name evidence="7" type="ORF">Zmor_008895</name>
</gene>
<dbReference type="InterPro" id="IPR001752">
    <property type="entry name" value="Kinesin_motor_dom"/>
</dbReference>
<keyword evidence="4" id="KW-0206">Cytoskeleton</keyword>
<dbReference type="AlphaFoldDB" id="A0AA38HIJ1"/>
<dbReference type="PROSITE" id="PS00411">
    <property type="entry name" value="KINESIN_MOTOR_1"/>
    <property type="match status" value="1"/>
</dbReference>
<dbReference type="PRINTS" id="PR00380">
    <property type="entry name" value="KINESINHEAVY"/>
</dbReference>
<proteinExistence type="inferred from homology"/>
<reference evidence="7" key="1">
    <citation type="journal article" date="2023" name="G3 (Bethesda)">
        <title>Whole genome assemblies of Zophobas morio and Tenebrio molitor.</title>
        <authorList>
            <person name="Kaur S."/>
            <person name="Stinson S.A."/>
            <person name="diCenzo G.C."/>
        </authorList>
    </citation>
    <scope>NUCLEOTIDE SEQUENCE</scope>
    <source>
        <strain evidence="7">QUZm001</strain>
    </source>
</reference>
<comment type="caution">
    <text evidence="5">Lacks conserved residue(s) required for the propagation of feature annotation.</text>
</comment>
<evidence type="ECO:0000313" key="8">
    <source>
        <dbReference type="Proteomes" id="UP001168821"/>
    </source>
</evidence>
<dbReference type="GO" id="GO:0005524">
    <property type="term" value="F:ATP binding"/>
    <property type="evidence" value="ECO:0007669"/>
    <property type="project" value="UniProtKB-KW"/>
</dbReference>
<dbReference type="EMBL" id="JALNTZ010002509">
    <property type="protein sequence ID" value="KAJ3617004.1"/>
    <property type="molecule type" value="Genomic_DNA"/>
</dbReference>